<dbReference type="EMBL" id="AOIL01000067">
    <property type="protein sequence ID" value="ELY85545.1"/>
    <property type="molecule type" value="Genomic_DNA"/>
</dbReference>
<dbReference type="RefSeq" id="WP_006827503.1">
    <property type="nucleotide sequence ID" value="NZ_AOIL01000067.1"/>
</dbReference>
<dbReference type="GO" id="GO:0006520">
    <property type="term" value="P:amino acid metabolic process"/>
    <property type="evidence" value="ECO:0007669"/>
    <property type="project" value="InterPro"/>
</dbReference>
<dbReference type="EC" id="2.6.1.-" evidence="7"/>
<keyword evidence="4 7" id="KW-0032">Aminotransferase</keyword>
<comment type="cofactor">
    <cofactor evidence="1 7">
        <name>pyridoxal 5'-phosphate</name>
        <dbReference type="ChEBI" id="CHEBI:597326"/>
    </cofactor>
</comment>
<dbReference type="Pfam" id="PF00155">
    <property type="entry name" value="Aminotran_1_2"/>
    <property type="match status" value="1"/>
</dbReference>
<sequence>MPIELSDRVQTVPPSGIRRFFEIAEERDDVISLGVGEPDFATPWAARDAAIASLEAGKTSYTANRGKRELREKISDYVADRFELGYDPAEEIITTAGASEAVDLAFRALVDPGDTVAIAQPSYISYEPGVIFAGGEVLSVPTREADEFKLTAEGLDVAGAADADLLVLCYPNNPTGAIMSEAELEPIAEFAREHDLTVLSDEIYAELTYDGEHTSIATLEGMRERTIVFNGFSKAHAMTGLRLGYALGPSAAINAMNKIHQYTMLSAPTTAQHAAIEALDSCANDVVEMVDQYDRRRQFVLSRFREIGLDVFEAEGAFYCFPEVPEGWTAEEFAEDVLREQGVAVVPGDVFGAGGEGHLRVSYATGLGDLRKALNRIEAFVDEHV</sequence>
<dbReference type="PANTHER" id="PTHR46383:SF3">
    <property type="entry name" value="ASPARTATE AMINOTRANSFERASE-RELATED"/>
    <property type="match status" value="1"/>
</dbReference>
<keyword evidence="6" id="KW-0663">Pyridoxal phosphate</keyword>
<dbReference type="SUPFAM" id="SSF53383">
    <property type="entry name" value="PLP-dependent transferases"/>
    <property type="match status" value="1"/>
</dbReference>
<evidence type="ECO:0000313" key="10">
    <source>
        <dbReference type="Proteomes" id="UP000011648"/>
    </source>
</evidence>
<evidence type="ECO:0000256" key="1">
    <source>
        <dbReference type="ARBA" id="ARBA00001933"/>
    </source>
</evidence>
<feature type="domain" description="Aminotransferase class I/classII large" evidence="8">
    <location>
        <begin position="29"/>
        <end position="377"/>
    </location>
</feature>
<evidence type="ECO:0000256" key="7">
    <source>
        <dbReference type="RuleBase" id="RU000481"/>
    </source>
</evidence>
<keyword evidence="10" id="KW-1185">Reference proteome</keyword>
<reference evidence="9 10" key="1">
    <citation type="journal article" date="2014" name="PLoS Genet.">
        <title>Phylogenetically driven sequencing of extremely halophilic archaea reveals strategies for static and dynamic osmo-response.</title>
        <authorList>
            <person name="Becker E.A."/>
            <person name="Seitzer P.M."/>
            <person name="Tritt A."/>
            <person name="Larsen D."/>
            <person name="Krusor M."/>
            <person name="Yao A.I."/>
            <person name="Wu D."/>
            <person name="Madern D."/>
            <person name="Eisen J.A."/>
            <person name="Darling A.E."/>
            <person name="Facciotti M.T."/>
        </authorList>
    </citation>
    <scope>NUCLEOTIDE SEQUENCE [LARGE SCALE GENOMIC DNA]</scope>
    <source>
        <strain evidence="9 10">DSM 12281</strain>
    </source>
</reference>
<dbReference type="PATRIC" id="fig|1230458.4.peg.3931"/>
<dbReference type="FunFam" id="3.40.640.10:FF:000033">
    <property type="entry name" value="Aspartate aminotransferase"/>
    <property type="match status" value="1"/>
</dbReference>
<dbReference type="PANTHER" id="PTHR46383">
    <property type="entry name" value="ASPARTATE AMINOTRANSFERASE"/>
    <property type="match status" value="1"/>
</dbReference>
<organism evidence="9 10">
    <name type="scientific">Natrialba taiwanensis DSM 12281</name>
    <dbReference type="NCBI Taxonomy" id="1230458"/>
    <lineage>
        <taxon>Archaea</taxon>
        <taxon>Methanobacteriati</taxon>
        <taxon>Methanobacteriota</taxon>
        <taxon>Stenosarchaea group</taxon>
        <taxon>Halobacteria</taxon>
        <taxon>Halobacteriales</taxon>
        <taxon>Natrialbaceae</taxon>
        <taxon>Natrialba</taxon>
    </lineage>
</organism>
<dbReference type="InterPro" id="IPR015424">
    <property type="entry name" value="PyrdxlP-dep_Trfase"/>
</dbReference>
<keyword evidence="5 7" id="KW-0808">Transferase</keyword>
<dbReference type="Gene3D" id="3.90.1150.10">
    <property type="entry name" value="Aspartate Aminotransferase, domain 1"/>
    <property type="match status" value="1"/>
</dbReference>
<dbReference type="InterPro" id="IPR050596">
    <property type="entry name" value="AspAT/PAT-like"/>
</dbReference>
<gene>
    <name evidence="9" type="ORF">C484_19542</name>
</gene>
<comment type="similarity">
    <text evidence="2 7">Belongs to the class-I pyridoxal-phosphate-dependent aminotransferase family.</text>
</comment>
<accession>L9ZGG8</accession>
<evidence type="ECO:0000256" key="6">
    <source>
        <dbReference type="ARBA" id="ARBA00022898"/>
    </source>
</evidence>
<comment type="subunit">
    <text evidence="3">Homodimer.</text>
</comment>
<evidence type="ECO:0000256" key="2">
    <source>
        <dbReference type="ARBA" id="ARBA00007441"/>
    </source>
</evidence>
<evidence type="ECO:0000259" key="8">
    <source>
        <dbReference type="Pfam" id="PF00155"/>
    </source>
</evidence>
<name>L9ZGG8_9EURY</name>
<dbReference type="InterPro" id="IPR004839">
    <property type="entry name" value="Aminotransferase_I/II_large"/>
</dbReference>
<dbReference type="InterPro" id="IPR004838">
    <property type="entry name" value="NHTrfase_class1_PyrdxlP-BS"/>
</dbReference>
<proteinExistence type="inferred from homology"/>
<evidence type="ECO:0000313" key="9">
    <source>
        <dbReference type="EMBL" id="ELY85545.1"/>
    </source>
</evidence>
<dbReference type="PROSITE" id="PS00105">
    <property type="entry name" value="AA_TRANSFER_CLASS_1"/>
    <property type="match status" value="1"/>
</dbReference>
<dbReference type="OrthoDB" id="372018at2157"/>
<comment type="caution">
    <text evidence="9">The sequence shown here is derived from an EMBL/GenBank/DDBJ whole genome shotgun (WGS) entry which is preliminary data.</text>
</comment>
<dbReference type="InterPro" id="IPR015421">
    <property type="entry name" value="PyrdxlP-dep_Trfase_major"/>
</dbReference>
<dbReference type="GO" id="GO:0030170">
    <property type="term" value="F:pyridoxal phosphate binding"/>
    <property type="evidence" value="ECO:0007669"/>
    <property type="project" value="InterPro"/>
</dbReference>
<evidence type="ECO:0000256" key="3">
    <source>
        <dbReference type="ARBA" id="ARBA00011738"/>
    </source>
</evidence>
<dbReference type="CDD" id="cd00609">
    <property type="entry name" value="AAT_like"/>
    <property type="match status" value="1"/>
</dbReference>
<dbReference type="Proteomes" id="UP000011648">
    <property type="component" value="Unassembled WGS sequence"/>
</dbReference>
<dbReference type="Gene3D" id="3.40.640.10">
    <property type="entry name" value="Type I PLP-dependent aspartate aminotransferase-like (Major domain)"/>
    <property type="match status" value="1"/>
</dbReference>
<evidence type="ECO:0000256" key="4">
    <source>
        <dbReference type="ARBA" id="ARBA00022576"/>
    </source>
</evidence>
<dbReference type="AlphaFoldDB" id="L9ZGG8"/>
<dbReference type="STRING" id="1230458.C484_19542"/>
<evidence type="ECO:0000256" key="5">
    <source>
        <dbReference type="ARBA" id="ARBA00022679"/>
    </source>
</evidence>
<protein>
    <recommendedName>
        <fullName evidence="7">Aminotransferase</fullName>
        <ecNumber evidence="7">2.6.1.-</ecNumber>
    </recommendedName>
</protein>
<dbReference type="InterPro" id="IPR015422">
    <property type="entry name" value="PyrdxlP-dep_Trfase_small"/>
</dbReference>
<dbReference type="GO" id="GO:0008483">
    <property type="term" value="F:transaminase activity"/>
    <property type="evidence" value="ECO:0007669"/>
    <property type="project" value="UniProtKB-KW"/>
</dbReference>